<evidence type="ECO:0000313" key="9">
    <source>
        <dbReference type="Proteomes" id="UP000694395"/>
    </source>
</evidence>
<dbReference type="GO" id="GO:0045087">
    <property type="term" value="P:innate immune response"/>
    <property type="evidence" value="ECO:0007669"/>
    <property type="project" value="UniProtKB-KW"/>
</dbReference>
<dbReference type="RefSeq" id="XP_021433567.1">
    <property type="nucleotide sequence ID" value="XM_021577892.2"/>
</dbReference>
<feature type="domain" description="CARD" evidence="7">
    <location>
        <begin position="4"/>
        <end position="67"/>
    </location>
</feature>
<accession>A0A8C7T820</accession>
<dbReference type="CDD" id="cd17039">
    <property type="entry name" value="Ubl_ubiquitin_like"/>
    <property type="match status" value="1"/>
</dbReference>
<dbReference type="InterPro" id="IPR051249">
    <property type="entry name" value="NLRP_Inflammasome"/>
</dbReference>
<reference evidence="8" key="1">
    <citation type="submission" date="2020-07" db="EMBL/GenBank/DDBJ databases">
        <title>A long reads based de novo assembly of the rainbow trout Arlee double haploid line genome.</title>
        <authorList>
            <person name="Gao G."/>
            <person name="Palti Y."/>
        </authorList>
    </citation>
    <scope>NUCLEOTIDE SEQUENCE [LARGE SCALE GENOMIC DNA]</scope>
</reference>
<dbReference type="SUPFAM" id="SSF54236">
    <property type="entry name" value="Ubiquitin-like"/>
    <property type="match status" value="1"/>
</dbReference>
<feature type="domain" description="Ubiquitin-like" evidence="6">
    <location>
        <begin position="185"/>
        <end position="240"/>
    </location>
</feature>
<evidence type="ECO:0000259" key="6">
    <source>
        <dbReference type="PROSITE" id="PS50053"/>
    </source>
</evidence>
<dbReference type="Gene3D" id="1.10.533.10">
    <property type="entry name" value="Death Domain, Fas"/>
    <property type="match status" value="1"/>
</dbReference>
<evidence type="ECO:0000256" key="1">
    <source>
        <dbReference type="ARBA" id="ARBA00004514"/>
    </source>
</evidence>
<sequence length="240" mass="27304">MTTQQQEGAQFIDDHRAELIQRVSPVEPIADVMLSQGLIHPEVNSNILAARTSQDKMRALYGAMSTQPQKEALYSILVKNYSWVTQDIHRMRILPLGKTCAGRSASGNTILVEGLRQERMAISMGHTEEEINNTRVLQLKQNVVERVPDRPPRKSATFHVRVNGLRGEIMEIDVGQSEEEMNNTTVLQLKQKIAQRLPGWDIDTLTMRYTCKTLEDSRLLSCYGIQDKSLINLVLDKYRE</sequence>
<dbReference type="GO" id="GO:0042981">
    <property type="term" value="P:regulation of apoptotic process"/>
    <property type="evidence" value="ECO:0007669"/>
    <property type="project" value="InterPro"/>
</dbReference>
<dbReference type="Pfam" id="PF00619">
    <property type="entry name" value="CARD"/>
    <property type="match status" value="1"/>
</dbReference>
<dbReference type="Pfam" id="PF00240">
    <property type="entry name" value="ubiquitin"/>
    <property type="match status" value="1"/>
</dbReference>
<evidence type="ECO:0000313" key="8">
    <source>
        <dbReference type="Ensembl" id="ENSOMYP00000078143.1"/>
    </source>
</evidence>
<dbReference type="InterPro" id="IPR000626">
    <property type="entry name" value="Ubiquitin-like_dom"/>
</dbReference>
<dbReference type="Gene3D" id="3.10.20.90">
    <property type="entry name" value="Phosphatidylinositol 3-kinase Catalytic Subunit, Chain A, domain 1"/>
    <property type="match status" value="1"/>
</dbReference>
<dbReference type="PANTHER" id="PTHR46985:SF2">
    <property type="entry name" value="APOPTOSIS-ASSOCIATED SPECK-LIKE PROTEIN CONTAINING A CARD"/>
    <property type="match status" value="1"/>
</dbReference>
<proteinExistence type="predicted"/>
<evidence type="ECO:0008006" key="10">
    <source>
        <dbReference type="Google" id="ProtNLM"/>
    </source>
</evidence>
<dbReference type="GeneID" id="110500497"/>
<keyword evidence="9" id="KW-1185">Reference proteome</keyword>
<reference evidence="8" key="2">
    <citation type="submission" date="2025-08" db="UniProtKB">
        <authorList>
            <consortium name="Ensembl"/>
        </authorList>
    </citation>
    <scope>IDENTIFICATION</scope>
</reference>
<gene>
    <name evidence="8" type="primary">LOC110500497</name>
</gene>
<organism evidence="8 9">
    <name type="scientific">Oncorhynchus mykiss</name>
    <name type="common">Rainbow trout</name>
    <name type="synonym">Salmo gairdneri</name>
    <dbReference type="NCBI Taxonomy" id="8022"/>
    <lineage>
        <taxon>Eukaryota</taxon>
        <taxon>Metazoa</taxon>
        <taxon>Chordata</taxon>
        <taxon>Craniata</taxon>
        <taxon>Vertebrata</taxon>
        <taxon>Euteleostomi</taxon>
        <taxon>Actinopterygii</taxon>
        <taxon>Neopterygii</taxon>
        <taxon>Teleostei</taxon>
        <taxon>Protacanthopterygii</taxon>
        <taxon>Salmoniformes</taxon>
        <taxon>Salmonidae</taxon>
        <taxon>Salmoninae</taxon>
        <taxon>Oncorhynchus</taxon>
    </lineage>
</organism>
<protein>
    <recommendedName>
        <fullName evidence="10">Ubiquitin-like domain-containing protein</fullName>
    </recommendedName>
</protein>
<dbReference type="GO" id="GO:0005829">
    <property type="term" value="C:cytosol"/>
    <property type="evidence" value="ECO:0007669"/>
    <property type="project" value="UniProtKB-SubCell"/>
</dbReference>
<dbReference type="Ensembl" id="ENSOMYT00000085081.2">
    <property type="protein sequence ID" value="ENSOMYP00000078143.1"/>
    <property type="gene ID" value="ENSOMYG00000036148.2"/>
</dbReference>
<dbReference type="AlphaFoldDB" id="A0A8C7T820"/>
<keyword evidence="4" id="KW-0391">Immunity</keyword>
<comment type="subcellular location">
    <subcellularLocation>
        <location evidence="1">Cytoplasm</location>
        <location evidence="1">Cytosol</location>
    </subcellularLocation>
</comment>
<dbReference type="OrthoDB" id="428577at2759"/>
<dbReference type="GO" id="GO:0006954">
    <property type="term" value="P:inflammatory response"/>
    <property type="evidence" value="ECO:0007669"/>
    <property type="project" value="UniProtKB-KW"/>
</dbReference>
<dbReference type="GeneTree" id="ENSGT00990000204936"/>
<dbReference type="PROSITE" id="PS50053">
    <property type="entry name" value="UBIQUITIN_2"/>
    <property type="match status" value="1"/>
</dbReference>
<dbReference type="KEGG" id="omy:110500497"/>
<evidence type="ECO:0000256" key="2">
    <source>
        <dbReference type="ARBA" id="ARBA00022490"/>
    </source>
</evidence>
<evidence type="ECO:0000256" key="3">
    <source>
        <dbReference type="ARBA" id="ARBA00022588"/>
    </source>
</evidence>
<keyword evidence="3" id="KW-0399">Innate immunity</keyword>
<dbReference type="InterPro" id="IPR029071">
    <property type="entry name" value="Ubiquitin-like_domsf"/>
</dbReference>
<reference evidence="8" key="3">
    <citation type="submission" date="2025-09" db="UniProtKB">
        <authorList>
            <consortium name="Ensembl"/>
        </authorList>
    </citation>
    <scope>IDENTIFICATION</scope>
</reference>
<dbReference type="InterPro" id="IPR001315">
    <property type="entry name" value="CARD"/>
</dbReference>
<keyword evidence="5" id="KW-0395">Inflammatory response</keyword>
<dbReference type="PANTHER" id="PTHR46985">
    <property type="entry name" value="NACHT, LRR AND PYD DOMAINS-CONTAINING PROTEIN 1"/>
    <property type="match status" value="1"/>
</dbReference>
<keyword evidence="2" id="KW-0963">Cytoplasm</keyword>
<evidence type="ECO:0000256" key="4">
    <source>
        <dbReference type="ARBA" id="ARBA00022859"/>
    </source>
</evidence>
<dbReference type="PROSITE" id="PS50209">
    <property type="entry name" value="CARD"/>
    <property type="match status" value="1"/>
</dbReference>
<name>A0A8C7T820_ONCMY</name>
<evidence type="ECO:0000259" key="7">
    <source>
        <dbReference type="PROSITE" id="PS50209"/>
    </source>
</evidence>
<dbReference type="SUPFAM" id="SSF47986">
    <property type="entry name" value="DEATH domain"/>
    <property type="match status" value="1"/>
</dbReference>
<evidence type="ECO:0000256" key="5">
    <source>
        <dbReference type="ARBA" id="ARBA00023198"/>
    </source>
</evidence>
<dbReference type="InterPro" id="IPR011029">
    <property type="entry name" value="DEATH-like_dom_sf"/>
</dbReference>
<dbReference type="Proteomes" id="UP000694395">
    <property type="component" value="Chromosome 21"/>
</dbReference>